<dbReference type="EMBL" id="MNPJ01000026">
    <property type="protein sequence ID" value="OQS53678.1"/>
    <property type="molecule type" value="Genomic_DNA"/>
</dbReference>
<protein>
    <recommendedName>
        <fullName evidence="4">CDT1 Geminin-binding domain-containing protein</fullName>
    </recommendedName>
</protein>
<organism evidence="2 3">
    <name type="scientific">Ecytonucleospora hepatopenaei</name>
    <dbReference type="NCBI Taxonomy" id="646526"/>
    <lineage>
        <taxon>Eukaryota</taxon>
        <taxon>Fungi</taxon>
        <taxon>Fungi incertae sedis</taxon>
        <taxon>Microsporidia</taxon>
        <taxon>Enterocytozoonidae</taxon>
        <taxon>Ecytonucleospora</taxon>
    </lineage>
</organism>
<dbReference type="Proteomes" id="UP000192758">
    <property type="component" value="Unassembled WGS sequence"/>
</dbReference>
<dbReference type="VEuPathDB" id="MicrosporidiaDB:EHP00_1092"/>
<dbReference type="AlphaFoldDB" id="A0A1W0E366"/>
<evidence type="ECO:0000313" key="2">
    <source>
        <dbReference type="EMBL" id="OQS53678.1"/>
    </source>
</evidence>
<evidence type="ECO:0008006" key="4">
    <source>
        <dbReference type="Google" id="ProtNLM"/>
    </source>
</evidence>
<evidence type="ECO:0000256" key="1">
    <source>
        <dbReference type="SAM" id="MobiDB-lite"/>
    </source>
</evidence>
<dbReference type="OrthoDB" id="2196119at2759"/>
<evidence type="ECO:0000313" key="3">
    <source>
        <dbReference type="Proteomes" id="UP000192758"/>
    </source>
</evidence>
<sequence length="157" mass="18770">MSDKKFRHKTSTHFSDSNESVKKRKKLKSIDTIDFYEKPEHFLEEKEVILEKEDINTRLNKINDFAGIEKPDICSIAPTIYLHPQFKKLSMLYKTILNVYNYSTYRKLSLIYEYHKISLERIYKHTIEVCDLQKLKFLCGETLIFRNAFIGKKKHLT</sequence>
<comment type="caution">
    <text evidence="2">The sequence shown here is derived from an EMBL/GenBank/DDBJ whole genome shotgun (WGS) entry which is preliminary data.</text>
</comment>
<name>A0A1W0E366_9MICR</name>
<feature type="compositionally biased region" description="Basic residues" evidence="1">
    <location>
        <begin position="1"/>
        <end position="11"/>
    </location>
</feature>
<feature type="region of interest" description="Disordered" evidence="1">
    <location>
        <begin position="1"/>
        <end position="25"/>
    </location>
</feature>
<keyword evidence="3" id="KW-1185">Reference proteome</keyword>
<accession>A0A1W0E366</accession>
<reference evidence="2 3" key="1">
    <citation type="journal article" date="2017" name="Environ. Microbiol.">
        <title>Decay of the glycolytic pathway and adaptation to intranuclear parasitism within Enterocytozoonidae microsporidia.</title>
        <authorList>
            <person name="Wiredu Boakye D."/>
            <person name="Jaroenlak P."/>
            <person name="Prachumwat A."/>
            <person name="Williams T.A."/>
            <person name="Bateman K.S."/>
            <person name="Itsathitphaisarn O."/>
            <person name="Sritunyalucksana K."/>
            <person name="Paszkiewicz K.H."/>
            <person name="Moore K.A."/>
            <person name="Stentiford G.D."/>
            <person name="Williams B.A."/>
        </authorList>
    </citation>
    <scope>NUCLEOTIDE SEQUENCE [LARGE SCALE GENOMIC DNA]</scope>
    <source>
        <strain evidence="2 3">TH1</strain>
    </source>
</reference>
<gene>
    <name evidence="2" type="ORF">EHP00_1092</name>
</gene>
<proteinExistence type="predicted"/>